<dbReference type="RefSeq" id="WP_125419383.1">
    <property type="nucleotide sequence ID" value="NZ_RWIT01000003.1"/>
</dbReference>
<dbReference type="EMBL" id="RWIT01000003">
    <property type="protein sequence ID" value="RSK49528.1"/>
    <property type="molecule type" value="Genomic_DNA"/>
</dbReference>
<organism evidence="1 2">
    <name type="scientific">Hymenobacter rigui</name>
    <dbReference type="NCBI Taxonomy" id="334424"/>
    <lineage>
        <taxon>Bacteria</taxon>
        <taxon>Pseudomonadati</taxon>
        <taxon>Bacteroidota</taxon>
        <taxon>Cytophagia</taxon>
        <taxon>Cytophagales</taxon>
        <taxon>Hymenobacteraceae</taxon>
        <taxon>Hymenobacter</taxon>
    </lineage>
</organism>
<sequence>MLTVDLLAPLAWSLVGALNDDLQHPPIVIAYNQFLRDRIAVGLEGQVGGIATNERRTGLAAQSHFYLTDPDNFGLLDGLYAAPRLRYLRTQYMSDYASVASLVSKWAGAELLLGQQRPAAPWLVPGLVTNAAMGVGYWCKIVPDSRVARPDDDLLMRPGWQLTIRLSLGYRF</sequence>
<protein>
    <recommendedName>
        <fullName evidence="3">DUF3575 domain-containing protein</fullName>
    </recommendedName>
</protein>
<name>A0A428KSM0_9BACT</name>
<dbReference type="AlphaFoldDB" id="A0A428KSM0"/>
<evidence type="ECO:0008006" key="3">
    <source>
        <dbReference type="Google" id="ProtNLM"/>
    </source>
</evidence>
<accession>A0A428KSM0</accession>
<keyword evidence="2" id="KW-1185">Reference proteome</keyword>
<reference evidence="1 2" key="1">
    <citation type="submission" date="2018-12" db="EMBL/GenBank/DDBJ databases">
        <authorList>
            <person name="Feng G."/>
            <person name="Zhu H."/>
        </authorList>
    </citation>
    <scope>NUCLEOTIDE SEQUENCE [LARGE SCALE GENOMIC DNA]</scope>
    <source>
        <strain evidence="1 2">KCTC 12533</strain>
    </source>
</reference>
<proteinExistence type="predicted"/>
<dbReference type="Proteomes" id="UP000273500">
    <property type="component" value="Unassembled WGS sequence"/>
</dbReference>
<evidence type="ECO:0000313" key="2">
    <source>
        <dbReference type="Proteomes" id="UP000273500"/>
    </source>
</evidence>
<gene>
    <name evidence="1" type="ORF">EI291_08540</name>
</gene>
<evidence type="ECO:0000313" key="1">
    <source>
        <dbReference type="EMBL" id="RSK49528.1"/>
    </source>
</evidence>
<comment type="caution">
    <text evidence="1">The sequence shown here is derived from an EMBL/GenBank/DDBJ whole genome shotgun (WGS) entry which is preliminary data.</text>
</comment>